<keyword evidence="4" id="KW-0503">Monooxygenase</keyword>
<dbReference type="Pfam" id="PF01494">
    <property type="entry name" value="FAD_binding_3"/>
    <property type="match status" value="1"/>
</dbReference>
<name>A0ABT0YE25_9ACTN</name>
<dbReference type="SUPFAM" id="SSF51905">
    <property type="entry name" value="FAD/NAD(P)-binding domain"/>
    <property type="match status" value="1"/>
</dbReference>
<dbReference type="PANTHER" id="PTHR43004:SF3">
    <property type="entry name" value="P-HYDROXYBENZOATE HYDROXYLASE"/>
    <property type="match status" value="1"/>
</dbReference>
<dbReference type="InterPro" id="IPR036188">
    <property type="entry name" value="FAD/NAD-bd_sf"/>
</dbReference>
<dbReference type="EMBL" id="JAMQOL010000075">
    <property type="protein sequence ID" value="MCM4084310.1"/>
    <property type="molecule type" value="Genomic_DNA"/>
</dbReference>
<evidence type="ECO:0000313" key="5">
    <source>
        <dbReference type="Proteomes" id="UP001523216"/>
    </source>
</evidence>
<dbReference type="InterPro" id="IPR050641">
    <property type="entry name" value="RIFMO-like"/>
</dbReference>
<dbReference type="PANTHER" id="PTHR43004">
    <property type="entry name" value="TRK SYSTEM POTASSIUM UPTAKE PROTEIN"/>
    <property type="match status" value="1"/>
</dbReference>
<feature type="domain" description="FAD-binding" evidence="3">
    <location>
        <begin position="6"/>
        <end position="347"/>
    </location>
</feature>
<keyword evidence="5" id="KW-1185">Reference proteome</keyword>
<accession>A0ABT0YE25</accession>
<organism evidence="4 5">
    <name type="scientific">Paractinoplanes hotanensis</name>
    <dbReference type="NCBI Taxonomy" id="2906497"/>
    <lineage>
        <taxon>Bacteria</taxon>
        <taxon>Bacillati</taxon>
        <taxon>Actinomycetota</taxon>
        <taxon>Actinomycetes</taxon>
        <taxon>Micromonosporales</taxon>
        <taxon>Micromonosporaceae</taxon>
        <taxon>Paractinoplanes</taxon>
    </lineage>
</organism>
<reference evidence="4 5" key="1">
    <citation type="submission" date="2022-06" db="EMBL/GenBank/DDBJ databases">
        <title>Actinoplanes abujensis sp. nov., isolated from Nigerian arid soil.</title>
        <authorList>
            <person name="Ding P."/>
        </authorList>
    </citation>
    <scope>NUCLEOTIDE SEQUENCE [LARGE SCALE GENOMIC DNA]</scope>
    <source>
        <strain evidence="5">TRM88002</strain>
    </source>
</reference>
<evidence type="ECO:0000256" key="1">
    <source>
        <dbReference type="ARBA" id="ARBA00022630"/>
    </source>
</evidence>
<keyword evidence="2" id="KW-0274">FAD</keyword>
<sequence length="396" mass="42766">MKKLQVDVGIVGAGPAGLTLANVLREHGITAIVVEKGTRQEVETKARAGLIEHRTVAFLERAGLATELLANGMTTDSCTFIHEGEAFSVPYADLAGGRKHHIYPQQFLVRDLIATYLGRGGDILFAHEVTALDGAHGAQAATISASAVDGAESVEIRCDFIAACDGSDSIAHRAVPESIRMPVTHRHPFRWLALLAEVPPFVNEIVYGMHPTNGAAQMPRTPAVSRFYLQIQDGEKAGDWNDERIWTALGDVLVVKDHPVTTGVITEKTIIGRSDHVSRNMQHGRIFLLGDAAHTISLAGGKGMNLAIADAEALAAAMAAYYGQDDERPLGNYTTDRRGKVWKAVLFSHWLINLLHSAPGDVAQAAFSNELRIATINELRSHGPTARMFAEEYAGE</sequence>
<comment type="caution">
    <text evidence="4">The sequence shown here is derived from an EMBL/GenBank/DDBJ whole genome shotgun (WGS) entry which is preliminary data.</text>
</comment>
<evidence type="ECO:0000256" key="2">
    <source>
        <dbReference type="ARBA" id="ARBA00022827"/>
    </source>
</evidence>
<dbReference type="RefSeq" id="WP_251804062.1">
    <property type="nucleotide sequence ID" value="NZ_JAMQOL010000075.1"/>
</dbReference>
<dbReference type="SUPFAM" id="SSF54373">
    <property type="entry name" value="FAD-linked reductases, C-terminal domain"/>
    <property type="match status" value="1"/>
</dbReference>
<dbReference type="InterPro" id="IPR002938">
    <property type="entry name" value="FAD-bd"/>
</dbReference>
<dbReference type="GO" id="GO:0004497">
    <property type="term" value="F:monooxygenase activity"/>
    <property type="evidence" value="ECO:0007669"/>
    <property type="project" value="UniProtKB-KW"/>
</dbReference>
<proteinExistence type="predicted"/>
<evidence type="ECO:0000313" key="4">
    <source>
        <dbReference type="EMBL" id="MCM4084310.1"/>
    </source>
</evidence>
<dbReference type="PRINTS" id="PR00420">
    <property type="entry name" value="RNGMNOXGNASE"/>
</dbReference>
<dbReference type="Proteomes" id="UP001523216">
    <property type="component" value="Unassembled WGS sequence"/>
</dbReference>
<dbReference type="Gene3D" id="3.50.50.60">
    <property type="entry name" value="FAD/NAD(P)-binding domain"/>
    <property type="match status" value="1"/>
</dbReference>
<gene>
    <name evidence="4" type="ORF">LXN57_42935</name>
</gene>
<dbReference type="Gene3D" id="3.30.9.10">
    <property type="entry name" value="D-Amino Acid Oxidase, subunit A, domain 2"/>
    <property type="match status" value="1"/>
</dbReference>
<evidence type="ECO:0000259" key="3">
    <source>
        <dbReference type="Pfam" id="PF01494"/>
    </source>
</evidence>
<keyword evidence="4" id="KW-0560">Oxidoreductase</keyword>
<keyword evidence="1" id="KW-0285">Flavoprotein</keyword>
<protein>
    <submittedName>
        <fullName evidence="4">FAD-dependent monooxygenase</fullName>
    </submittedName>
</protein>